<accession>M5EVE3</accession>
<reference evidence="1 2" key="1">
    <citation type="submission" date="2013-02" db="EMBL/GenBank/DDBJ databases">
        <authorList>
            <person name="Genoscope - CEA"/>
        </authorList>
    </citation>
    <scope>NUCLEOTIDE SEQUENCE [LARGE SCALE GENOMIC DNA]</scope>
    <source>
        <strain evidence="1 2">STM 2683</strain>
    </source>
</reference>
<organism evidence="1 2">
    <name type="scientific">Mesorhizobium metallidurans STM 2683</name>
    <dbReference type="NCBI Taxonomy" id="1297569"/>
    <lineage>
        <taxon>Bacteria</taxon>
        <taxon>Pseudomonadati</taxon>
        <taxon>Pseudomonadota</taxon>
        <taxon>Alphaproteobacteria</taxon>
        <taxon>Hyphomicrobiales</taxon>
        <taxon>Phyllobacteriaceae</taxon>
        <taxon>Mesorhizobium</taxon>
    </lineage>
</organism>
<dbReference type="STRING" id="1297569.MESS2_650103"/>
<keyword evidence="2" id="KW-1185">Reference proteome</keyword>
<dbReference type="AlphaFoldDB" id="M5EVE3"/>
<dbReference type="Proteomes" id="UP000012062">
    <property type="component" value="Unassembled WGS sequence"/>
</dbReference>
<evidence type="ECO:0000313" key="2">
    <source>
        <dbReference type="Proteomes" id="UP000012062"/>
    </source>
</evidence>
<name>M5EVE3_9HYPH</name>
<protein>
    <submittedName>
        <fullName evidence="1">Uncharacterized protein</fullName>
    </submittedName>
</protein>
<sequence length="55" mass="6278">MQFPGRLPSKTLQRINAFVFNPAIRRLVLRETAPRDQNVMICTQTTARCGRLGFS</sequence>
<gene>
    <name evidence="1" type="ORF">MESS2_650103</name>
</gene>
<comment type="caution">
    <text evidence="1">The sequence shown here is derived from an EMBL/GenBank/DDBJ whole genome shotgun (WGS) entry which is preliminary data.</text>
</comment>
<proteinExistence type="predicted"/>
<dbReference type="EMBL" id="CAUM01000134">
    <property type="protein sequence ID" value="CCV07878.1"/>
    <property type="molecule type" value="Genomic_DNA"/>
</dbReference>
<evidence type="ECO:0000313" key="1">
    <source>
        <dbReference type="EMBL" id="CCV07878.1"/>
    </source>
</evidence>